<dbReference type="PANTHER" id="PTHR37937:SF1">
    <property type="entry name" value="CONJUGATIVE TRANSFER: DNA TRANSPORT"/>
    <property type="match status" value="1"/>
</dbReference>
<dbReference type="RefSeq" id="WP_241716386.1">
    <property type="nucleotide sequence ID" value="NZ_JALBUF010000017.1"/>
</dbReference>
<dbReference type="Gene3D" id="3.40.50.300">
    <property type="entry name" value="P-loop containing nucleotide triphosphate hydrolases"/>
    <property type="match status" value="1"/>
</dbReference>
<keyword evidence="6 7" id="KW-0472">Membrane</keyword>
<keyword evidence="4 7" id="KW-0812">Transmembrane</keyword>
<protein>
    <recommendedName>
        <fullName evidence="10">TraD/TraG TraM recognition site domain-containing protein</fullName>
    </recommendedName>
</protein>
<comment type="caution">
    <text evidence="8">The sequence shown here is derived from an EMBL/GenBank/DDBJ whole genome shotgun (WGS) entry which is preliminary data.</text>
</comment>
<dbReference type="PANTHER" id="PTHR37937">
    <property type="entry name" value="CONJUGATIVE TRANSFER: DNA TRANSPORT"/>
    <property type="match status" value="1"/>
</dbReference>
<evidence type="ECO:0000256" key="7">
    <source>
        <dbReference type="SAM" id="Phobius"/>
    </source>
</evidence>
<dbReference type="InterPro" id="IPR003688">
    <property type="entry name" value="TraG/VirD4"/>
</dbReference>
<evidence type="ECO:0000256" key="4">
    <source>
        <dbReference type="ARBA" id="ARBA00022692"/>
    </source>
</evidence>
<evidence type="ECO:0000256" key="6">
    <source>
        <dbReference type="ARBA" id="ARBA00023136"/>
    </source>
</evidence>
<sequence>MPSVPNVFTSPQAMAGLLGHVPAAVWIVLLMVVLVWLYITYRSVISNAKVIGLLVVVGGLVGVVLWLSKQVAIWQHTAKTAKVTLPLQAIIPPSLAKQTGTLMQTSGINMQAANPTLHENPLMIALALVGTVGLIAYGIYQTMTKRTTHDNRVHTYKKYKPSGDFTYTPIELAVSKETKKPIVIEGKDRFINTLVMGPPGTGKTSRIVAKSGIQDLRHIALGYPMDVIVMDPDGGLAYEMIRVAKQFDIPVKIIDLTQKSESSQKTNISVDIFDGIPTEVIENVRAVLAEQMGRSKDLFYTNVQNAIIHKVIMVQKILYPKSGLIKFAEWSSDLGIFREVCMLAVHFVTDGSLKEAADQTFMPPKEAKELFDRIQKLTELEKDIVLKESRAFLRDIKNEKLLVTLTSVTTGLKNVVEELAKNPVIAPIVDENSPHPKFSFREFLDRKDAKGQLIAVVNGNQASGDLFGRLFLIAFKLAALNREGNEDTRRPVYLYVDEFPRYTTNSLKDLFSQGRKYRIGIMLAFQGRSQLSLETNPKFIEIVEASCRNKVYFPAQGFEDARYLEKALGTEWVEEHTHSRSLVSYLNMSGRTESPKVSTREREKARFRSEDISFQLAENEAIFLMTVGNQQKYPEVGITTYATEWIKQQKDFYLTKQRVKKEPISQVNEQKKDPIRGYITEVASADAHGPAVPESTVYVTKHSIRPESDGLGMIVFDTTPEAQAKIREAERRGRSIVGDHYMHTPDKLKGKTLHESLAIIGEEKRKEREAKGEPAPDFRAMYRTNYQKGIDQAGLLREESALQQHQDIVIPVPEPKQPDVQKKEQLTAKLDKPFDREKDAPVCQKCGGTMNLYDMKNIHGIVVQGNGVTRLTYKCSQDDAKDIYFLCNVCDHIVQRVMRDGDYYKECSHCGSKLKES</sequence>
<reference evidence="8" key="1">
    <citation type="submission" date="2022-03" db="EMBL/GenBank/DDBJ databases">
        <title>Draft Genome Sequence of Firmicute Strain S0AB, a Heterotrophic Iron/Sulfur-Oxidizing Extreme Acidophile.</title>
        <authorList>
            <person name="Vergara E."/>
            <person name="Pakostova E."/>
            <person name="Johnson D.B."/>
            <person name="Holmes D.S."/>
        </authorList>
    </citation>
    <scope>NUCLEOTIDE SEQUENCE</scope>
    <source>
        <strain evidence="8">S0AB</strain>
    </source>
</reference>
<evidence type="ECO:0000256" key="1">
    <source>
        <dbReference type="ARBA" id="ARBA00004651"/>
    </source>
</evidence>
<keyword evidence="3" id="KW-1003">Cell membrane</keyword>
<accession>A0A9X2AFL1</accession>
<evidence type="ECO:0000256" key="2">
    <source>
        <dbReference type="ARBA" id="ARBA00008806"/>
    </source>
</evidence>
<organism evidence="8 9">
    <name type="scientific">Sulfoacidibacillus ferrooxidans</name>
    <dbReference type="NCBI Taxonomy" id="2005001"/>
    <lineage>
        <taxon>Bacteria</taxon>
        <taxon>Bacillati</taxon>
        <taxon>Bacillota</taxon>
        <taxon>Bacilli</taxon>
        <taxon>Bacillales</taxon>
        <taxon>Alicyclobacillaceae</taxon>
        <taxon>Sulfoacidibacillus</taxon>
    </lineage>
</organism>
<comment type="subcellular location">
    <subcellularLocation>
        <location evidence="1">Cell membrane</location>
        <topology evidence="1">Multi-pass membrane protein</topology>
    </subcellularLocation>
</comment>
<evidence type="ECO:0000313" key="8">
    <source>
        <dbReference type="EMBL" id="MCI0184587.1"/>
    </source>
</evidence>
<dbReference type="Proteomes" id="UP001139263">
    <property type="component" value="Unassembled WGS sequence"/>
</dbReference>
<evidence type="ECO:0000256" key="5">
    <source>
        <dbReference type="ARBA" id="ARBA00022989"/>
    </source>
</evidence>
<feature type="transmembrane region" description="Helical" evidence="7">
    <location>
        <begin position="20"/>
        <end position="39"/>
    </location>
</feature>
<dbReference type="InterPro" id="IPR051539">
    <property type="entry name" value="T4SS-coupling_protein"/>
</dbReference>
<evidence type="ECO:0000313" key="9">
    <source>
        <dbReference type="Proteomes" id="UP001139263"/>
    </source>
</evidence>
<evidence type="ECO:0000256" key="3">
    <source>
        <dbReference type="ARBA" id="ARBA00022475"/>
    </source>
</evidence>
<name>A0A9X2AFL1_9BACL</name>
<gene>
    <name evidence="8" type="ORF">MM817_02884</name>
</gene>
<keyword evidence="5 7" id="KW-1133">Transmembrane helix</keyword>
<dbReference type="InterPro" id="IPR027417">
    <property type="entry name" value="P-loop_NTPase"/>
</dbReference>
<feature type="transmembrane region" description="Helical" evidence="7">
    <location>
        <begin position="51"/>
        <end position="68"/>
    </location>
</feature>
<comment type="similarity">
    <text evidence="2">Belongs to the VirD4/TraG family.</text>
</comment>
<proteinExistence type="inferred from homology"/>
<dbReference type="SUPFAM" id="SSF52540">
    <property type="entry name" value="P-loop containing nucleoside triphosphate hydrolases"/>
    <property type="match status" value="1"/>
</dbReference>
<keyword evidence="9" id="KW-1185">Reference proteome</keyword>
<dbReference type="GO" id="GO:0005886">
    <property type="term" value="C:plasma membrane"/>
    <property type="evidence" value="ECO:0007669"/>
    <property type="project" value="UniProtKB-SubCell"/>
</dbReference>
<evidence type="ECO:0008006" key="10">
    <source>
        <dbReference type="Google" id="ProtNLM"/>
    </source>
</evidence>
<dbReference type="AlphaFoldDB" id="A0A9X2AFL1"/>
<dbReference type="Pfam" id="PF02534">
    <property type="entry name" value="T4SS-DNA_transf"/>
    <property type="match status" value="1"/>
</dbReference>
<dbReference type="CDD" id="cd01127">
    <property type="entry name" value="TrwB_TraG_TraD_VirD4"/>
    <property type="match status" value="1"/>
</dbReference>
<dbReference type="EMBL" id="JALBUF010000017">
    <property type="protein sequence ID" value="MCI0184587.1"/>
    <property type="molecule type" value="Genomic_DNA"/>
</dbReference>